<dbReference type="AlphaFoldDB" id="A0A8J7PSF0"/>
<evidence type="ECO:0000256" key="10">
    <source>
        <dbReference type="PIRSR" id="PIRSR000239-1"/>
    </source>
</evidence>
<evidence type="ECO:0000313" key="13">
    <source>
        <dbReference type="Proteomes" id="UP000664414"/>
    </source>
</evidence>
<keyword evidence="4" id="KW-0575">Peroxidase</keyword>
<dbReference type="InterPro" id="IPR013766">
    <property type="entry name" value="Thioredoxin_domain"/>
</dbReference>
<keyword evidence="6" id="KW-0560">Oxidoreductase</keyword>
<dbReference type="InterPro" id="IPR036249">
    <property type="entry name" value="Thioredoxin-like_sf"/>
</dbReference>
<dbReference type="GO" id="GO:0045454">
    <property type="term" value="P:cell redox homeostasis"/>
    <property type="evidence" value="ECO:0007669"/>
    <property type="project" value="TreeGrafter"/>
</dbReference>
<dbReference type="GO" id="GO:0005829">
    <property type="term" value="C:cytosol"/>
    <property type="evidence" value="ECO:0007669"/>
    <property type="project" value="TreeGrafter"/>
</dbReference>
<keyword evidence="7" id="KW-0676">Redox-active center</keyword>
<evidence type="ECO:0000256" key="3">
    <source>
        <dbReference type="ARBA" id="ARBA00017462"/>
    </source>
</evidence>
<evidence type="ECO:0000256" key="4">
    <source>
        <dbReference type="ARBA" id="ARBA00022559"/>
    </source>
</evidence>
<dbReference type="PROSITE" id="PS51352">
    <property type="entry name" value="THIOREDOXIN_2"/>
    <property type="match status" value="1"/>
</dbReference>
<dbReference type="Proteomes" id="UP000664414">
    <property type="component" value="Unassembled WGS sequence"/>
</dbReference>
<dbReference type="GO" id="GO:0102039">
    <property type="term" value="F:NADH-dependent peroxiredoxin activity"/>
    <property type="evidence" value="ECO:0007669"/>
    <property type="project" value="UniProtKB-EC"/>
</dbReference>
<protein>
    <recommendedName>
        <fullName evidence="3">Alkyl hydroperoxide reductase C</fullName>
        <ecNumber evidence="2">1.11.1.26</ecNumber>
    </recommendedName>
    <alternativeName>
        <fullName evidence="8">Peroxiredoxin</fullName>
    </alternativeName>
</protein>
<dbReference type="GO" id="GO:0006979">
    <property type="term" value="P:response to oxidative stress"/>
    <property type="evidence" value="ECO:0007669"/>
    <property type="project" value="TreeGrafter"/>
</dbReference>
<evidence type="ECO:0000313" key="12">
    <source>
        <dbReference type="EMBL" id="MBN9412839.1"/>
    </source>
</evidence>
<feature type="active site" description="Cysteine sulfenic acid (-SOH) intermediate; for peroxidase activity" evidence="10">
    <location>
        <position position="50"/>
    </location>
</feature>
<reference evidence="12" key="1">
    <citation type="submission" date="2021-02" db="EMBL/GenBank/DDBJ databases">
        <title>Thiocyanate and organic carbon inputs drive convergent selection for specific autotrophic Afipia and Thiobacillus strains within complex microbiomes.</title>
        <authorList>
            <person name="Huddy R.J."/>
            <person name="Sachdeva R."/>
            <person name="Kadzinga F."/>
            <person name="Kantor R.S."/>
            <person name="Harrison S.T.L."/>
            <person name="Banfield J.F."/>
        </authorList>
    </citation>
    <scope>NUCLEOTIDE SEQUENCE</scope>
    <source>
        <strain evidence="12">SCN18_10_11_15_R4_P_38_20</strain>
    </source>
</reference>
<name>A0A8J7PSF0_9PROT</name>
<keyword evidence="5" id="KW-0049">Antioxidant</keyword>
<proteinExistence type="predicted"/>
<evidence type="ECO:0000259" key="11">
    <source>
        <dbReference type="PROSITE" id="PS51352"/>
    </source>
</evidence>
<sequence length="178" mass="20220">MLTVGDNFPAFSLKAVRSTEIGDFPLVTEKTDKGKWKLFFFWPKDFTFICPTEIMGYGDLYTQFKERNCEVYGCSTDSDFVHVAWRTHHEGLKNSPFAWLSDIRKELSTALGILHKQEGVCLRATYLVDPEGIIRHVSINDLSVGRNVEETLRLLDGLQSEGLCGCNWQKGEDHVKVA</sequence>
<evidence type="ECO:0000256" key="6">
    <source>
        <dbReference type="ARBA" id="ARBA00023002"/>
    </source>
</evidence>
<gene>
    <name evidence="12" type="ORF">J0H12_02785</name>
</gene>
<feature type="domain" description="Thioredoxin" evidence="11">
    <location>
        <begin position="2"/>
        <end position="160"/>
    </location>
</feature>
<dbReference type="PANTHER" id="PTHR10681">
    <property type="entry name" value="THIOREDOXIN PEROXIDASE"/>
    <property type="match status" value="1"/>
</dbReference>
<evidence type="ECO:0000256" key="2">
    <source>
        <dbReference type="ARBA" id="ARBA00013021"/>
    </source>
</evidence>
<evidence type="ECO:0000256" key="7">
    <source>
        <dbReference type="ARBA" id="ARBA00023284"/>
    </source>
</evidence>
<comment type="subunit">
    <text evidence="1">Homodimer; disulfide-linked, upon oxidation. 5 homodimers assemble to form a ring-like decamer.</text>
</comment>
<comment type="catalytic activity">
    <reaction evidence="9">
        <text>a hydroperoxide + NADH + H(+) = an alcohol + NAD(+) + H2O</text>
        <dbReference type="Rhea" id="RHEA:62628"/>
        <dbReference type="ChEBI" id="CHEBI:15377"/>
        <dbReference type="ChEBI" id="CHEBI:15378"/>
        <dbReference type="ChEBI" id="CHEBI:30879"/>
        <dbReference type="ChEBI" id="CHEBI:35924"/>
        <dbReference type="ChEBI" id="CHEBI:57540"/>
        <dbReference type="ChEBI" id="CHEBI:57945"/>
        <dbReference type="EC" id="1.11.1.26"/>
    </reaction>
</comment>
<dbReference type="GO" id="GO:0008379">
    <property type="term" value="F:thioredoxin peroxidase activity"/>
    <property type="evidence" value="ECO:0007669"/>
    <property type="project" value="TreeGrafter"/>
</dbReference>
<dbReference type="Gene3D" id="3.40.30.10">
    <property type="entry name" value="Glutaredoxin"/>
    <property type="match status" value="1"/>
</dbReference>
<evidence type="ECO:0000256" key="8">
    <source>
        <dbReference type="ARBA" id="ARBA00032077"/>
    </source>
</evidence>
<dbReference type="GO" id="GO:0033554">
    <property type="term" value="P:cellular response to stress"/>
    <property type="evidence" value="ECO:0007669"/>
    <property type="project" value="TreeGrafter"/>
</dbReference>
<dbReference type="Pfam" id="PF00578">
    <property type="entry name" value="AhpC-TSA"/>
    <property type="match status" value="1"/>
</dbReference>
<organism evidence="12 13">
    <name type="scientific">Candidatus Paracaedimonas acanthamoebae</name>
    <dbReference type="NCBI Taxonomy" id="244581"/>
    <lineage>
        <taxon>Bacteria</taxon>
        <taxon>Pseudomonadati</taxon>
        <taxon>Pseudomonadota</taxon>
        <taxon>Alphaproteobacteria</taxon>
        <taxon>Holosporales</taxon>
        <taxon>Caedimonadaceae</taxon>
        <taxon>Candidatus Paracaedimonas</taxon>
    </lineage>
</organism>
<dbReference type="PANTHER" id="PTHR10681:SF121">
    <property type="entry name" value="ALKYL HYDROPEROXIDE REDUCTASE C"/>
    <property type="match status" value="1"/>
</dbReference>
<dbReference type="InterPro" id="IPR000866">
    <property type="entry name" value="AhpC/TSA"/>
</dbReference>
<evidence type="ECO:0000256" key="9">
    <source>
        <dbReference type="ARBA" id="ARBA00047572"/>
    </source>
</evidence>
<dbReference type="EMBL" id="JAFKGL010000013">
    <property type="protein sequence ID" value="MBN9412839.1"/>
    <property type="molecule type" value="Genomic_DNA"/>
</dbReference>
<dbReference type="SUPFAM" id="SSF52833">
    <property type="entry name" value="Thioredoxin-like"/>
    <property type="match status" value="1"/>
</dbReference>
<evidence type="ECO:0000256" key="1">
    <source>
        <dbReference type="ARBA" id="ARBA00011654"/>
    </source>
</evidence>
<dbReference type="InterPro" id="IPR024706">
    <property type="entry name" value="Peroxiredoxin_AhpC-typ"/>
</dbReference>
<evidence type="ECO:0000256" key="5">
    <source>
        <dbReference type="ARBA" id="ARBA00022862"/>
    </source>
</evidence>
<dbReference type="EC" id="1.11.1.26" evidence="2"/>
<dbReference type="PIRSF" id="PIRSF000239">
    <property type="entry name" value="AHPC"/>
    <property type="match status" value="1"/>
</dbReference>
<comment type="caution">
    <text evidence="12">The sequence shown here is derived from an EMBL/GenBank/DDBJ whole genome shotgun (WGS) entry which is preliminary data.</text>
</comment>
<accession>A0A8J7PSF0</accession>
<dbReference type="CDD" id="cd03015">
    <property type="entry name" value="PRX_Typ2cys"/>
    <property type="match status" value="1"/>
</dbReference>
<dbReference type="GO" id="GO:0042744">
    <property type="term" value="P:hydrogen peroxide catabolic process"/>
    <property type="evidence" value="ECO:0007669"/>
    <property type="project" value="TreeGrafter"/>
</dbReference>
<dbReference type="InterPro" id="IPR050217">
    <property type="entry name" value="Peroxiredoxin"/>
</dbReference>